<evidence type="ECO:0000313" key="4">
    <source>
        <dbReference type="Proteomes" id="UP000030853"/>
    </source>
</evidence>
<sequence length="362" mass="39611">MKTSLRFLTTSVMAGLSFSAIAAAPAGYPADYQKLIDAATKEGKVVVYSTTDTKAAGPLIKGFESLYPGIKVEYNHMNSTELYNRYISEQASGSGSGDVVWSSSMDTALKLATEYAAEYTSPEQSKIPKWAVWQNKAYGTTYEPVVFIYNNKLIPKDQAPDSHTALAKLISANPDKFKNKVTTYDIEKSGLGFMLTVEDSKVDPDYLKNLAGMAKGGLTVQSSTGTMMERVSSGENLIGFNILGSYAEARAKNDPALGIAYPKDYILVLSRVSFITEEAEHENAAKLWLDYVLSEKGQSILANQADIPSLRNDIEGKNDIDGMTKMLGNALKPIPVDESLLEYLEPAKRLEFIKQWRTAAGK</sequence>
<dbReference type="SUPFAM" id="SSF53850">
    <property type="entry name" value="Periplasmic binding protein-like II"/>
    <property type="match status" value="1"/>
</dbReference>
<dbReference type="PANTHER" id="PTHR30006:SF25">
    <property type="entry name" value="PHOSPHOGLYCERATE TRANSPORT REGULATORY PROTEIN PGTC"/>
    <property type="match status" value="1"/>
</dbReference>
<evidence type="ECO:0000313" key="3">
    <source>
        <dbReference type="EMBL" id="KHJ68080.1"/>
    </source>
</evidence>
<dbReference type="PANTHER" id="PTHR30006">
    <property type="entry name" value="THIAMINE-BINDING PERIPLASMIC PROTEIN-RELATED"/>
    <property type="match status" value="1"/>
</dbReference>
<dbReference type="GO" id="GO:0030288">
    <property type="term" value="C:outer membrane-bounded periplasmic space"/>
    <property type="evidence" value="ECO:0007669"/>
    <property type="project" value="TreeGrafter"/>
</dbReference>
<evidence type="ECO:0000256" key="1">
    <source>
        <dbReference type="ARBA" id="ARBA00022729"/>
    </source>
</evidence>
<feature type="signal peptide" evidence="2">
    <location>
        <begin position="1"/>
        <end position="22"/>
    </location>
</feature>
<dbReference type="Gene3D" id="3.40.190.10">
    <property type="entry name" value="Periplasmic binding protein-like II"/>
    <property type="match status" value="2"/>
</dbReference>
<feature type="chain" id="PRO_5002080755" evidence="2">
    <location>
        <begin position="23"/>
        <end position="362"/>
    </location>
</feature>
<evidence type="ECO:0000256" key="2">
    <source>
        <dbReference type="SAM" id="SignalP"/>
    </source>
</evidence>
<comment type="caution">
    <text evidence="3">The sequence shown here is derived from an EMBL/GenBank/DDBJ whole genome shotgun (WGS) entry which is preliminary data.</text>
</comment>
<dbReference type="AlphaFoldDB" id="A0A0B1RAF3"/>
<dbReference type="EMBL" id="JTJJ01000036">
    <property type="protein sequence ID" value="KHJ68080.1"/>
    <property type="molecule type" value="Genomic_DNA"/>
</dbReference>
<gene>
    <name evidence="3" type="ORF">QU24_10835</name>
</gene>
<reference evidence="3 4" key="1">
    <citation type="submission" date="2014-11" db="EMBL/GenBank/DDBJ databases">
        <title>Genome sequencing of Pantoea rodasii ND03.</title>
        <authorList>
            <person name="Muhamad Yunos N.Y."/>
            <person name="Chan K.-G."/>
        </authorList>
    </citation>
    <scope>NUCLEOTIDE SEQUENCE [LARGE SCALE GENOMIC DNA]</scope>
    <source>
        <strain evidence="3 4">ND03</strain>
    </source>
</reference>
<dbReference type="Proteomes" id="UP000030853">
    <property type="component" value="Unassembled WGS sequence"/>
</dbReference>
<dbReference type="InterPro" id="IPR006059">
    <property type="entry name" value="SBP"/>
</dbReference>
<accession>A0A0B1RAF3</accession>
<dbReference type="Pfam" id="PF13416">
    <property type="entry name" value="SBP_bac_8"/>
    <property type="match status" value="1"/>
</dbReference>
<organism evidence="3 4">
    <name type="scientific">Pantoea rodasii</name>
    <dbReference type="NCBI Taxonomy" id="1076549"/>
    <lineage>
        <taxon>Bacteria</taxon>
        <taxon>Pseudomonadati</taxon>
        <taxon>Pseudomonadota</taxon>
        <taxon>Gammaproteobacteria</taxon>
        <taxon>Enterobacterales</taxon>
        <taxon>Erwiniaceae</taxon>
        <taxon>Pantoea</taxon>
    </lineage>
</organism>
<protein>
    <submittedName>
        <fullName evidence="3">Iron ABC transporter substrate-binding protein</fullName>
    </submittedName>
</protein>
<proteinExistence type="predicted"/>
<name>A0A0B1RAF3_9GAMM</name>
<keyword evidence="1 2" id="KW-0732">Signal</keyword>